<dbReference type="Proteomes" id="UP001498476">
    <property type="component" value="Unassembled WGS sequence"/>
</dbReference>
<feature type="region of interest" description="Disordered" evidence="1">
    <location>
        <begin position="414"/>
        <end position="443"/>
    </location>
</feature>
<sequence>MGDPNSVEELQRLLLEAQQRASEAERGRQEERQRADNEQRRAEEAERERQVQQERAEREEQRTRPTTLDEYIAACHTSVFSRFTIETDLRLTSKGPITNPRNKWCPTKIQPWSDFLANQSTIFDTLSAVFPLETRIFENKNFLEGLGKRISRRKVADEKTLEYFLHNSVEDPVRNIIEHLKNVPETSRAFNIGNGIIFENHPHAISDVAEEVLERDTPSTPPQTPNQRYDPYQLRADQICIYRSNDLTSSRRTMLYVSEYKPPHKLTAPHLRLGLRPMDIYKEVVNRKTIPTSVDPAARFQYYAERLTASAITQTYHYMIEGGLEHSLLTTGEAIVFLMIDWDDDPGTLYYHLAEPGYEAAARSDQLHLCTAVGQYLAFTLLVLGTRGEHGQEERQRATQALHTWAEDFETTVRTVPDNERNASSDASFIPKPTTYQNVDRSPIINRLRRRLFTQAQCDDRPPEGDNHPQPSDDDEESSKPPATPTPSAGKPAPRRSQRILARRPRGGGGKGADDAEAGTEAETCAVSQRNRPYCTQKCLLGLIEGRNLDPTCPNVVLHRRGGDCHPVDHTQWLQMLHQQLKQSLDHGITPLGYGGARGVLFKVTLLAYGYTFVSKGTVQAFIPDLEHEANVYKRLLPAQGRNVPVFLGTIDLRQMQKIYYYDHRVYVVYMTLLSWGGCSISEAEAAGVPRGKLREMAIRSLQAVHRQRVRQNDVREPNMLFSEETGVMVIDFERAEMLHPQRRPLAPMTPNKRAWAAEGGHGKQVKKTTMGRHGFLSEVRELEAIFAHV</sequence>
<dbReference type="SUPFAM" id="SSF56112">
    <property type="entry name" value="Protein kinase-like (PK-like)"/>
    <property type="match status" value="1"/>
</dbReference>
<name>A0ABR1GZ41_9HYPO</name>
<feature type="region of interest" description="Disordered" evidence="1">
    <location>
        <begin position="455"/>
        <end position="519"/>
    </location>
</feature>
<dbReference type="PANTHER" id="PTHR37171">
    <property type="entry name" value="SERINE/THREONINE-PROTEIN KINASE YRZF-RELATED"/>
    <property type="match status" value="1"/>
</dbReference>
<dbReference type="InterPro" id="IPR011009">
    <property type="entry name" value="Kinase-like_dom_sf"/>
</dbReference>
<evidence type="ECO:0008006" key="4">
    <source>
        <dbReference type="Google" id="ProtNLM"/>
    </source>
</evidence>
<comment type="caution">
    <text evidence="2">The sequence shown here is derived from an EMBL/GenBank/DDBJ whole genome shotgun (WGS) entry which is preliminary data.</text>
</comment>
<evidence type="ECO:0000256" key="1">
    <source>
        <dbReference type="SAM" id="MobiDB-lite"/>
    </source>
</evidence>
<gene>
    <name evidence="2" type="ORF">QQX98_007042</name>
</gene>
<dbReference type="InterPro" id="IPR052396">
    <property type="entry name" value="Meiotic_Drive_Suppr_Kinase"/>
</dbReference>
<organism evidence="2 3">
    <name type="scientific">Neonectria punicea</name>
    <dbReference type="NCBI Taxonomy" id="979145"/>
    <lineage>
        <taxon>Eukaryota</taxon>
        <taxon>Fungi</taxon>
        <taxon>Dikarya</taxon>
        <taxon>Ascomycota</taxon>
        <taxon>Pezizomycotina</taxon>
        <taxon>Sordariomycetes</taxon>
        <taxon>Hypocreomycetidae</taxon>
        <taxon>Hypocreales</taxon>
        <taxon>Nectriaceae</taxon>
        <taxon>Neonectria</taxon>
    </lineage>
</organism>
<keyword evidence="3" id="KW-1185">Reference proteome</keyword>
<feature type="compositionally biased region" description="Basic and acidic residues" evidence="1">
    <location>
        <begin position="22"/>
        <end position="63"/>
    </location>
</feature>
<proteinExistence type="predicted"/>
<dbReference type="EMBL" id="JAZAVJ010000111">
    <property type="protein sequence ID" value="KAK7414099.1"/>
    <property type="molecule type" value="Genomic_DNA"/>
</dbReference>
<evidence type="ECO:0000313" key="3">
    <source>
        <dbReference type="Proteomes" id="UP001498476"/>
    </source>
</evidence>
<feature type="compositionally biased region" description="Low complexity" evidence="1">
    <location>
        <begin position="12"/>
        <end position="21"/>
    </location>
</feature>
<evidence type="ECO:0000313" key="2">
    <source>
        <dbReference type="EMBL" id="KAK7414099.1"/>
    </source>
</evidence>
<accession>A0ABR1GZ41</accession>
<feature type="compositionally biased region" description="Basic and acidic residues" evidence="1">
    <location>
        <begin position="458"/>
        <end position="467"/>
    </location>
</feature>
<reference evidence="2 3" key="1">
    <citation type="journal article" date="2025" name="Microbiol. Resour. Announc.">
        <title>Draft genome sequences for Neonectria magnoliae and Neonectria punicea, canker pathogens of Liriodendron tulipifera and Acer saccharum in West Virginia.</title>
        <authorList>
            <person name="Petronek H.M."/>
            <person name="Kasson M.T."/>
            <person name="Metheny A.M."/>
            <person name="Stauder C.M."/>
            <person name="Lovett B."/>
            <person name="Lynch S.C."/>
            <person name="Garnas J.R."/>
            <person name="Kasson L.R."/>
            <person name="Stajich J.E."/>
        </authorList>
    </citation>
    <scope>NUCLEOTIDE SEQUENCE [LARGE SCALE GENOMIC DNA]</scope>
    <source>
        <strain evidence="2 3">NRRL 64653</strain>
    </source>
</reference>
<protein>
    <recommendedName>
        <fullName evidence="4">Protein kinase domain-containing protein</fullName>
    </recommendedName>
</protein>
<dbReference type="PANTHER" id="PTHR37171:SF1">
    <property type="entry name" value="SERINE_THREONINE-PROTEIN KINASE YRZF-RELATED"/>
    <property type="match status" value="1"/>
</dbReference>
<feature type="region of interest" description="Disordered" evidence="1">
    <location>
        <begin position="1"/>
        <end position="65"/>
    </location>
</feature>
<feature type="compositionally biased region" description="Basic residues" evidence="1">
    <location>
        <begin position="493"/>
        <end position="506"/>
    </location>
</feature>